<feature type="transmembrane region" description="Helical" evidence="2">
    <location>
        <begin position="282"/>
        <end position="303"/>
    </location>
</feature>
<organism evidence="3 4">
    <name type="scientific">Acanthosepion pharaonis</name>
    <name type="common">Pharaoh cuttlefish</name>
    <name type="synonym">Sepia pharaonis</name>
    <dbReference type="NCBI Taxonomy" id="158019"/>
    <lineage>
        <taxon>Eukaryota</taxon>
        <taxon>Metazoa</taxon>
        <taxon>Spiralia</taxon>
        <taxon>Lophotrochozoa</taxon>
        <taxon>Mollusca</taxon>
        <taxon>Cephalopoda</taxon>
        <taxon>Coleoidea</taxon>
        <taxon>Decapodiformes</taxon>
        <taxon>Sepiida</taxon>
        <taxon>Sepiina</taxon>
        <taxon>Sepiidae</taxon>
        <taxon>Acanthosepion</taxon>
    </lineage>
</organism>
<evidence type="ECO:0000313" key="3">
    <source>
        <dbReference type="EMBL" id="CAE1244278.1"/>
    </source>
</evidence>
<reference evidence="3" key="1">
    <citation type="submission" date="2021-01" db="EMBL/GenBank/DDBJ databases">
        <authorList>
            <person name="Li R."/>
            <person name="Bekaert M."/>
        </authorList>
    </citation>
    <scope>NUCLEOTIDE SEQUENCE</scope>
    <source>
        <strain evidence="3">Farmed</strain>
    </source>
</reference>
<accession>A0A812BXW2</accession>
<feature type="transmembrane region" description="Helical" evidence="2">
    <location>
        <begin position="375"/>
        <end position="396"/>
    </location>
</feature>
<feature type="transmembrane region" description="Helical" evidence="2">
    <location>
        <begin position="154"/>
        <end position="176"/>
    </location>
</feature>
<keyword evidence="2" id="KW-1133">Transmembrane helix</keyword>
<name>A0A812BXW2_ACAPH</name>
<sequence length="564" mass="63806">MVIAPISFVRWFPDFTNSSILRGWHPTLTLSLLKLLNVAVSSTPIASYLVPLACGTPFLIPVSLIAIISNYSNVMSIDISSCLDLPPILLFILSAIIPICSCSKCSITPCATHQSFLSVLIGQCFSLSPIFSSADLLSFSVSTLFSFSASKLSALFFPFSIQFLNFSFAFCSYFLLSFLSSLLFLSSIFNLITFTFLYLSPITFTLLTFVPHFVHFPRFPHYFHFPNFCSCLLSLSSILIPVTFTFLFCSLLLSLSSILILHHFIFFSFIPCYFHFPFFVLYYFPFPFFCSSLLSLSSFFSMLHSLSSLLFLVIFTFLSCSLLLSLSILILITFTFLSFDYHSFHYFLIFIPLFAFSLQICSLILPYVLSINFKLLFFLSLFLLIFLSVLMFFFLVSFYFSFFYFFFLPLLVLLLSLSPITCFVLTFAFSQPSFSFLMPVGERDTTLSLSQLPSLSQTSTTTPSPTSQIHTSIQFYIFSSHSNLLSLSKLFIFHTNLSSLNSLPPSFHTHHLSFLSTHFLLSIYLSGSLSLSPLPTKPTNQRMDGQANGPTSHPHPTDPMWETL</sequence>
<feature type="transmembrane region" description="Helical" evidence="2">
    <location>
        <begin position="88"/>
        <end position="107"/>
    </location>
</feature>
<feature type="transmembrane region" description="Helical" evidence="2">
    <location>
        <begin position="402"/>
        <end position="429"/>
    </location>
</feature>
<feature type="transmembrane region" description="Helical" evidence="2">
    <location>
        <begin position="343"/>
        <end position="368"/>
    </location>
</feature>
<feature type="transmembrane region" description="Helical" evidence="2">
    <location>
        <begin position="251"/>
        <end position="276"/>
    </location>
</feature>
<evidence type="ECO:0000313" key="4">
    <source>
        <dbReference type="Proteomes" id="UP000597762"/>
    </source>
</evidence>
<keyword evidence="2" id="KW-0812">Transmembrane</keyword>
<gene>
    <name evidence="3" type="ORF">SPHA_24234</name>
</gene>
<feature type="transmembrane region" description="Helical" evidence="2">
    <location>
        <begin position="188"/>
        <end position="210"/>
    </location>
</feature>
<feature type="transmembrane region" description="Helical" evidence="2">
    <location>
        <begin position="48"/>
        <end position="68"/>
    </location>
</feature>
<evidence type="ECO:0000256" key="1">
    <source>
        <dbReference type="SAM" id="MobiDB-lite"/>
    </source>
</evidence>
<evidence type="ECO:0000256" key="2">
    <source>
        <dbReference type="SAM" id="Phobius"/>
    </source>
</evidence>
<dbReference type="AlphaFoldDB" id="A0A812BXW2"/>
<feature type="compositionally biased region" description="Polar residues" evidence="1">
    <location>
        <begin position="537"/>
        <end position="551"/>
    </location>
</feature>
<proteinExistence type="predicted"/>
<feature type="transmembrane region" description="Helical" evidence="2">
    <location>
        <begin position="222"/>
        <end position="244"/>
    </location>
</feature>
<feature type="transmembrane region" description="Helical" evidence="2">
    <location>
        <begin position="310"/>
        <end position="337"/>
    </location>
</feature>
<comment type="caution">
    <text evidence="3">The sequence shown here is derived from an EMBL/GenBank/DDBJ whole genome shotgun (WGS) entry which is preliminary data.</text>
</comment>
<feature type="transmembrane region" description="Helical" evidence="2">
    <location>
        <begin position="116"/>
        <end position="134"/>
    </location>
</feature>
<keyword evidence="4" id="KW-1185">Reference proteome</keyword>
<feature type="region of interest" description="Disordered" evidence="1">
    <location>
        <begin position="535"/>
        <end position="564"/>
    </location>
</feature>
<keyword evidence="2" id="KW-0472">Membrane</keyword>
<protein>
    <submittedName>
        <fullName evidence="3">Uncharacterized protein</fullName>
    </submittedName>
</protein>
<dbReference type="EMBL" id="CAHIKZ030000902">
    <property type="protein sequence ID" value="CAE1244278.1"/>
    <property type="molecule type" value="Genomic_DNA"/>
</dbReference>
<dbReference type="Proteomes" id="UP000597762">
    <property type="component" value="Unassembled WGS sequence"/>
</dbReference>